<name>A0A5C5G3U8_9BASI</name>
<accession>A0A5C5G3U8</accession>
<dbReference type="AlphaFoldDB" id="A0A5C5G3U8"/>
<dbReference type="EMBL" id="SOZI01000015">
    <property type="protein sequence ID" value="TNY23112.1"/>
    <property type="molecule type" value="Genomic_DNA"/>
</dbReference>
<evidence type="ECO:0000313" key="2">
    <source>
        <dbReference type="Proteomes" id="UP000311382"/>
    </source>
</evidence>
<organism evidence="1 2">
    <name type="scientific">Rhodotorula diobovata</name>
    <dbReference type="NCBI Taxonomy" id="5288"/>
    <lineage>
        <taxon>Eukaryota</taxon>
        <taxon>Fungi</taxon>
        <taxon>Dikarya</taxon>
        <taxon>Basidiomycota</taxon>
        <taxon>Pucciniomycotina</taxon>
        <taxon>Microbotryomycetes</taxon>
        <taxon>Sporidiobolales</taxon>
        <taxon>Sporidiobolaceae</taxon>
        <taxon>Rhodotorula</taxon>
    </lineage>
</organism>
<sequence>MHSGAGRVAQGLDSAHGMASPTPPSAFAGLTRATLERRSLLIPRSSAVPLSVWGDQGLSCTVLTQNFRLCRGEKTTEPPVRLLCLLSLFRLCLSFALQVFARASTLHSGNMPQRQSPLTPDELPAEWEWDSQWLFNKFSKEKANADKLLLSDGARQRAQITERVARQRWNQVDEELKQALLFLRLTAEQDPSTDADQLVSVRDKCARIQTRRLRELGYEHSLGVPPHAHGRILLSPGRYRMHAIYYGGY</sequence>
<protein>
    <submittedName>
        <fullName evidence="1">Uncharacterized protein</fullName>
    </submittedName>
</protein>
<evidence type="ECO:0000313" key="1">
    <source>
        <dbReference type="EMBL" id="TNY23112.1"/>
    </source>
</evidence>
<proteinExistence type="predicted"/>
<dbReference type="Proteomes" id="UP000311382">
    <property type="component" value="Unassembled WGS sequence"/>
</dbReference>
<keyword evidence="2" id="KW-1185">Reference proteome</keyword>
<reference evidence="1 2" key="1">
    <citation type="submission" date="2019-03" db="EMBL/GenBank/DDBJ databases">
        <title>Rhodosporidium diobovatum UCD-FST 08-225 genome sequencing, assembly, and annotation.</title>
        <authorList>
            <person name="Fakankun I.U."/>
            <person name="Fristensky B."/>
            <person name="Levin D.B."/>
        </authorList>
    </citation>
    <scope>NUCLEOTIDE SEQUENCE [LARGE SCALE GENOMIC DNA]</scope>
    <source>
        <strain evidence="1 2">UCD-FST 08-225</strain>
    </source>
</reference>
<gene>
    <name evidence="1" type="ORF">DMC30DRAFT_427613</name>
</gene>
<comment type="caution">
    <text evidence="1">The sequence shown here is derived from an EMBL/GenBank/DDBJ whole genome shotgun (WGS) entry which is preliminary data.</text>
</comment>